<dbReference type="RefSeq" id="XP_062712597.1">
    <property type="nucleotide sequence ID" value="XM_062856613.1"/>
</dbReference>
<evidence type="ECO:0000313" key="3">
    <source>
        <dbReference type="Proteomes" id="UP000069940"/>
    </source>
</evidence>
<proteinExistence type="predicted"/>
<evidence type="ECO:0000313" key="2">
    <source>
        <dbReference type="EnsemblMetazoa" id="AALFPA23_014090.P20486"/>
    </source>
</evidence>
<reference evidence="3" key="1">
    <citation type="journal article" date="2015" name="Proc. Natl. Acad. Sci. U.S.A.">
        <title>Genome sequence of the Asian Tiger mosquito, Aedes albopictus, reveals insights into its biology, genetics, and evolution.</title>
        <authorList>
            <person name="Chen X.G."/>
            <person name="Jiang X."/>
            <person name="Gu J."/>
            <person name="Xu M."/>
            <person name="Wu Y."/>
            <person name="Deng Y."/>
            <person name="Zhang C."/>
            <person name="Bonizzoni M."/>
            <person name="Dermauw W."/>
            <person name="Vontas J."/>
            <person name="Armbruster P."/>
            <person name="Huang X."/>
            <person name="Yang Y."/>
            <person name="Zhang H."/>
            <person name="He W."/>
            <person name="Peng H."/>
            <person name="Liu Y."/>
            <person name="Wu K."/>
            <person name="Chen J."/>
            <person name="Lirakis M."/>
            <person name="Topalis P."/>
            <person name="Van Leeuwen T."/>
            <person name="Hall A.B."/>
            <person name="Jiang X."/>
            <person name="Thorpe C."/>
            <person name="Mueller R.L."/>
            <person name="Sun C."/>
            <person name="Waterhouse R.M."/>
            <person name="Yan G."/>
            <person name="Tu Z.J."/>
            <person name="Fang X."/>
            <person name="James A.A."/>
        </authorList>
    </citation>
    <scope>NUCLEOTIDE SEQUENCE [LARGE SCALE GENOMIC DNA]</scope>
    <source>
        <strain evidence="3">Foshan</strain>
    </source>
</reference>
<feature type="region of interest" description="Disordered" evidence="1">
    <location>
        <begin position="352"/>
        <end position="397"/>
    </location>
</feature>
<accession>A0ABM1Z1H9</accession>
<dbReference type="EnsemblMetazoa" id="AALFPA23_014090.R20486">
    <property type="protein sequence ID" value="AALFPA23_014090.P20486"/>
    <property type="gene ID" value="AALFPA23_014090"/>
</dbReference>
<dbReference type="Proteomes" id="UP000069940">
    <property type="component" value="Unassembled WGS sequence"/>
</dbReference>
<reference evidence="2" key="2">
    <citation type="submission" date="2025-05" db="UniProtKB">
        <authorList>
            <consortium name="EnsemblMetazoa"/>
        </authorList>
    </citation>
    <scope>IDENTIFICATION</scope>
    <source>
        <strain evidence="2">Foshan</strain>
    </source>
</reference>
<feature type="compositionally biased region" description="Acidic residues" evidence="1">
    <location>
        <begin position="352"/>
        <end position="389"/>
    </location>
</feature>
<sequence length="397" mass="45088">MPPAIPSRTMPPPSAVPCKPQLKPIINQPQLPQPTPVVTNPRTIVGARIIQQQKHAYCGSNVNDSVPVVGEHCSLMSLPQPHFSGAEANAMVIGDVHEPQQPEPIYCTMEDICFLPEPVTVPVNLDNHLITDNTGSIKYEELKNDLKHYIRTTMEEVVQKCFHEHFSRLTALSQMNTKTTTTPVSNSEDDPVENHNRIENEVQLHDWNVKLANEELCAKYLVYFTRIIPPNSYATNGDNACYTIVDCLFTRDFWTRFTWTGISRGQKSKRGFREFGNVLKLLEDLVRIGDPTYSAKKLEDFCRTRLFRYSRSRSSNKQLRKSACRPARKRKADKVADDQMLCEVKNEEPIELVDDAQIDSDEEFEQDDQDEPIDEADEADEEPDDDDEYTASGGLSD</sequence>
<protein>
    <recommendedName>
        <fullName evidence="4">DUF4806 domain-containing protein</fullName>
    </recommendedName>
</protein>
<keyword evidence="3" id="KW-1185">Reference proteome</keyword>
<evidence type="ECO:0008006" key="4">
    <source>
        <dbReference type="Google" id="ProtNLM"/>
    </source>
</evidence>
<organism evidence="2 3">
    <name type="scientific">Aedes albopictus</name>
    <name type="common">Asian tiger mosquito</name>
    <name type="synonym">Stegomyia albopicta</name>
    <dbReference type="NCBI Taxonomy" id="7160"/>
    <lineage>
        <taxon>Eukaryota</taxon>
        <taxon>Metazoa</taxon>
        <taxon>Ecdysozoa</taxon>
        <taxon>Arthropoda</taxon>
        <taxon>Hexapoda</taxon>
        <taxon>Insecta</taxon>
        <taxon>Pterygota</taxon>
        <taxon>Neoptera</taxon>
        <taxon>Endopterygota</taxon>
        <taxon>Diptera</taxon>
        <taxon>Nematocera</taxon>
        <taxon>Culicoidea</taxon>
        <taxon>Culicidae</taxon>
        <taxon>Culicinae</taxon>
        <taxon>Aedini</taxon>
        <taxon>Aedes</taxon>
        <taxon>Stegomyia</taxon>
    </lineage>
</organism>
<dbReference type="GeneID" id="115270397"/>
<name>A0ABM1Z1H9_AEDAL</name>
<evidence type="ECO:0000256" key="1">
    <source>
        <dbReference type="SAM" id="MobiDB-lite"/>
    </source>
</evidence>